<organism evidence="1 2">
    <name type="scientific">Bifidobacterium bifidum</name>
    <dbReference type="NCBI Taxonomy" id="1681"/>
    <lineage>
        <taxon>Bacteria</taxon>
        <taxon>Bacillati</taxon>
        <taxon>Actinomycetota</taxon>
        <taxon>Actinomycetes</taxon>
        <taxon>Bifidobacteriales</taxon>
        <taxon>Bifidobacteriaceae</taxon>
        <taxon>Bifidobacterium</taxon>
    </lineage>
</organism>
<gene>
    <name evidence="1" type="ORF">DW137_09685</name>
</gene>
<evidence type="ECO:0000313" key="1">
    <source>
        <dbReference type="EMBL" id="RHJ22083.1"/>
    </source>
</evidence>
<comment type="caution">
    <text evidence="1">The sequence shown here is derived from an EMBL/GenBank/DDBJ whole genome shotgun (WGS) entry which is preliminary data.</text>
</comment>
<dbReference type="InterPro" id="IPR027417">
    <property type="entry name" value="P-loop_NTPase"/>
</dbReference>
<keyword evidence="1" id="KW-0067">ATP-binding</keyword>
<sequence length="167" mass="18231">MMNAITIGLADDGKVSWSPAVDGNLLVTGGAGCGKTWWLIHTLIPALDASGTRVCLYDGYVRRGYDEPMEGTVPVEDPMSVLNESDAVLIIDHVNPGIDDELALIENMRDVQSDIPIILSVQLAPEPDRWDAWCKLHMLPSHETGLPRGRVGTWSAFLEASRKVLLP</sequence>
<protein>
    <submittedName>
        <fullName evidence="1">ATP-binding protein</fullName>
    </submittedName>
</protein>
<accession>A0A415C3F6</accession>
<dbReference type="SUPFAM" id="SSF52540">
    <property type="entry name" value="P-loop containing nucleoside triphosphate hydrolases"/>
    <property type="match status" value="1"/>
</dbReference>
<dbReference type="Proteomes" id="UP000283727">
    <property type="component" value="Unassembled WGS sequence"/>
</dbReference>
<keyword evidence="1" id="KW-0547">Nucleotide-binding</keyword>
<dbReference type="GO" id="GO:0005524">
    <property type="term" value="F:ATP binding"/>
    <property type="evidence" value="ECO:0007669"/>
    <property type="project" value="UniProtKB-KW"/>
</dbReference>
<proteinExistence type="predicted"/>
<dbReference type="AlphaFoldDB" id="A0A415C3F6"/>
<dbReference type="Gene3D" id="3.40.50.300">
    <property type="entry name" value="P-loop containing nucleotide triphosphate hydrolases"/>
    <property type="match status" value="1"/>
</dbReference>
<name>A0A415C3F6_BIFBI</name>
<dbReference type="EMBL" id="QRLR01000006">
    <property type="protein sequence ID" value="RHJ22083.1"/>
    <property type="molecule type" value="Genomic_DNA"/>
</dbReference>
<evidence type="ECO:0000313" key="2">
    <source>
        <dbReference type="Proteomes" id="UP000283727"/>
    </source>
</evidence>
<reference evidence="1 2" key="1">
    <citation type="submission" date="2018-08" db="EMBL/GenBank/DDBJ databases">
        <title>A genome reference for cultivated species of the human gut microbiota.</title>
        <authorList>
            <person name="Zou Y."/>
            <person name="Xue W."/>
            <person name="Luo G."/>
        </authorList>
    </citation>
    <scope>NUCLEOTIDE SEQUENCE [LARGE SCALE GENOMIC DNA]</scope>
    <source>
        <strain evidence="1 2">AM12-10</strain>
    </source>
</reference>